<dbReference type="AlphaFoldDB" id="A0A7S3XG62"/>
<evidence type="ECO:0000259" key="2">
    <source>
        <dbReference type="Pfam" id="PF07223"/>
    </source>
</evidence>
<feature type="compositionally biased region" description="Polar residues" evidence="1">
    <location>
        <begin position="321"/>
        <end position="354"/>
    </location>
</feature>
<feature type="domain" description="DUF1421" evidence="2">
    <location>
        <begin position="413"/>
        <end position="455"/>
    </location>
</feature>
<sequence>MEEMQDQFADLDVLTRRRKAWNTREEVHDKPRALDEDDNVIAVPAEPMAARRSSRSSASSLEEKKCMEETSGRMRTNSSHGLDPDVQRTVQAVVDTSVKYYTDKVLQVLEGYNQKIQTIEKVVERVQSDVSAIKSMMEEQGEAYEGRFNSIDTATKENLRLTQLLRDRQEIREAQEELKKLSKKPPTAPSSTKASETGDDSQEDKEEDEEIPSPKKEKTKSKTRNLQRAERTTGSEKVDQNQYCHQPAAPPYYNPQGGPPVPQQQYHAPPPPNVQHGMQAPQRPSYNNEDRGNSQRQVPQQSLYGAQMQPPPVPKGIASAGMSSPNYSAGPSSQMQYPQVPTQQGYSMGQQYAQPRSVAGQTAEGADPYGAPPQAAPRSASYPRVYGNPPANNNSNMASSNPAQVTTSKMPIDRVIDDVANMGFSRDQVFAVVRTLHANGQNIDLNVVLDKLMSEGATRAPGWN</sequence>
<protein>
    <recommendedName>
        <fullName evidence="2">DUF1421 domain-containing protein</fullName>
    </recommendedName>
</protein>
<dbReference type="InterPro" id="IPR010820">
    <property type="entry name" value="DUF1421"/>
</dbReference>
<gene>
    <name evidence="3" type="ORF">PSAL00342_LOCUS6305</name>
</gene>
<evidence type="ECO:0000256" key="1">
    <source>
        <dbReference type="SAM" id="MobiDB-lite"/>
    </source>
</evidence>
<name>A0A7S3XG62_9CHLO</name>
<feature type="region of interest" description="Disordered" evidence="1">
    <location>
        <begin position="45"/>
        <end position="83"/>
    </location>
</feature>
<feature type="compositionally biased region" description="Polar residues" evidence="1">
    <location>
        <begin position="294"/>
        <end position="304"/>
    </location>
</feature>
<dbReference type="PANTHER" id="PTHR31805">
    <property type="entry name" value="RECEPTOR-LIKE KINASE, PUTATIVE (DUF1421)-RELATED"/>
    <property type="match status" value="1"/>
</dbReference>
<feature type="compositionally biased region" description="Acidic residues" evidence="1">
    <location>
        <begin position="197"/>
        <end position="211"/>
    </location>
</feature>
<feature type="compositionally biased region" description="Basic and acidic residues" evidence="1">
    <location>
        <begin position="227"/>
        <end position="239"/>
    </location>
</feature>
<feature type="compositionally biased region" description="Basic and acidic residues" evidence="1">
    <location>
        <begin position="61"/>
        <end position="72"/>
    </location>
</feature>
<reference evidence="3" key="1">
    <citation type="submission" date="2021-01" db="EMBL/GenBank/DDBJ databases">
        <authorList>
            <person name="Corre E."/>
            <person name="Pelletier E."/>
            <person name="Niang G."/>
            <person name="Scheremetjew M."/>
            <person name="Finn R."/>
            <person name="Kale V."/>
            <person name="Holt S."/>
            <person name="Cochrane G."/>
            <person name="Meng A."/>
            <person name="Brown T."/>
            <person name="Cohen L."/>
        </authorList>
    </citation>
    <scope>NUCLEOTIDE SEQUENCE</scope>
    <source>
        <strain evidence="3">CCMP1897</strain>
    </source>
</reference>
<accession>A0A7S3XG62</accession>
<dbReference type="Pfam" id="PF07223">
    <property type="entry name" value="DUF1421"/>
    <property type="match status" value="1"/>
</dbReference>
<dbReference type="EMBL" id="HBIS01006952">
    <property type="protein sequence ID" value="CAE0612409.1"/>
    <property type="molecule type" value="Transcribed_RNA"/>
</dbReference>
<feature type="region of interest" description="Disordered" evidence="1">
    <location>
        <begin position="176"/>
        <end position="406"/>
    </location>
</feature>
<feature type="compositionally biased region" description="Pro residues" evidence="1">
    <location>
        <begin position="248"/>
        <end position="273"/>
    </location>
</feature>
<proteinExistence type="predicted"/>
<organism evidence="3">
    <name type="scientific">Picocystis salinarum</name>
    <dbReference type="NCBI Taxonomy" id="88271"/>
    <lineage>
        <taxon>Eukaryota</taxon>
        <taxon>Viridiplantae</taxon>
        <taxon>Chlorophyta</taxon>
        <taxon>Picocystophyceae</taxon>
        <taxon>Picocystales</taxon>
        <taxon>Picocystaceae</taxon>
        <taxon>Picocystis</taxon>
    </lineage>
</organism>
<dbReference type="PANTHER" id="PTHR31805:SF14">
    <property type="entry name" value="RECEPTOR-LIKE KINASE, PUTATIVE (DUF1421)-RELATED"/>
    <property type="match status" value="1"/>
</dbReference>
<feature type="compositionally biased region" description="Low complexity" evidence="1">
    <location>
        <begin position="388"/>
        <end position="403"/>
    </location>
</feature>
<evidence type="ECO:0000313" key="3">
    <source>
        <dbReference type="EMBL" id="CAE0612409.1"/>
    </source>
</evidence>